<gene>
    <name evidence="1" type="ORF">BJL90_13000</name>
    <name evidence="2" type="ORF">CLFO_15230</name>
</gene>
<dbReference type="AlphaFoldDB" id="A0AAC9RKA8"/>
<evidence type="ECO:0000313" key="2">
    <source>
        <dbReference type="EMBL" id="ARE87137.1"/>
    </source>
</evidence>
<evidence type="ECO:0000313" key="4">
    <source>
        <dbReference type="Proteomes" id="UP000192478"/>
    </source>
</evidence>
<accession>A0AAC9RKA8</accession>
<dbReference type="Proteomes" id="UP000192478">
    <property type="component" value="Chromosome"/>
</dbReference>
<keyword evidence="3" id="KW-1185">Reference proteome</keyword>
<proteinExistence type="predicted"/>
<protein>
    <submittedName>
        <fullName evidence="2">Uncharacterized protein</fullName>
    </submittedName>
</protein>
<dbReference type="Proteomes" id="UP000177894">
    <property type="component" value="Chromosome"/>
</dbReference>
<reference evidence="2 4" key="2">
    <citation type="submission" date="2017-03" db="EMBL/GenBank/DDBJ databases">
        <title>Complete sequence of Clostridium formicaceticum DSM 92.</title>
        <authorList>
            <person name="Poehlein A."/>
            <person name="Karl M."/>
            <person name="Bengelsdorf F.R."/>
            <person name="Duerre P."/>
            <person name="Daniel R."/>
        </authorList>
    </citation>
    <scope>NUCLEOTIDE SEQUENCE [LARGE SCALE GENOMIC DNA]</scope>
    <source>
        <strain evidence="2 4">DSM 92</strain>
    </source>
</reference>
<organism evidence="2 4">
    <name type="scientific">Clostridium formicaceticum</name>
    <dbReference type="NCBI Taxonomy" id="1497"/>
    <lineage>
        <taxon>Bacteria</taxon>
        <taxon>Bacillati</taxon>
        <taxon>Bacillota</taxon>
        <taxon>Clostridia</taxon>
        <taxon>Eubacteriales</taxon>
        <taxon>Clostridiaceae</taxon>
        <taxon>Clostridium</taxon>
    </lineage>
</organism>
<evidence type="ECO:0000313" key="3">
    <source>
        <dbReference type="Proteomes" id="UP000177894"/>
    </source>
</evidence>
<dbReference type="EMBL" id="CP020559">
    <property type="protein sequence ID" value="ARE87137.1"/>
    <property type="molecule type" value="Genomic_DNA"/>
</dbReference>
<dbReference type="RefSeq" id="WP_070968751.1">
    <property type="nucleotide sequence ID" value="NZ_CP020559.1"/>
</dbReference>
<name>A0AAC9RKA8_9CLOT</name>
<dbReference type="KEGG" id="cfm:BJL90_13000"/>
<evidence type="ECO:0000313" key="1">
    <source>
        <dbReference type="EMBL" id="AOY76704.1"/>
    </source>
</evidence>
<dbReference type="EMBL" id="CP017603">
    <property type="protein sequence ID" value="AOY76704.1"/>
    <property type="molecule type" value="Genomic_DNA"/>
</dbReference>
<reference evidence="1 3" key="1">
    <citation type="submission" date="2016-10" db="EMBL/GenBank/DDBJ databases">
        <title>Complete Genome Sequence of Acetogen Clostridium formicoaceticum ATCC 27076.</title>
        <authorList>
            <person name="Bao T."/>
            <person name="Cheng C."/>
            <person name="Zhao J."/>
            <person name="Yang S.-T."/>
            <person name="Wang J."/>
            <person name="Wang M."/>
        </authorList>
    </citation>
    <scope>NUCLEOTIDE SEQUENCE [LARGE SCALE GENOMIC DNA]</scope>
    <source>
        <strain evidence="1 3">ATCC 27076</strain>
    </source>
</reference>
<sequence>MKSIETYKNRFLDELETIDRYVQYMEQNFYLQYKKLEVANELVKKFDLFTECQEQRKSNQIILKEVQEKIKKALVECEDKINKSKRIEIPEWANDLRILNDEYGLTEYLNPVYCDNDSDYIEYLNTVDPLELKLKIDKLDEKNNYAEFHSEDYKYLIEYMKIIHNNETINDLENTYDELINFLTLYKIFDSENPINIYRQSFILLMTAFDATIYDISKELFINNFFSCVEKLDNKGKISYSDIAKKGSFESMALDIVEDSLSKIYLHKLLFIIRDSIEHFFVFEGKDIFVDIIEMVKRRNIHVHNKGIVDQQYFESDIKHNIYNLVINEYATIDDDYYIKAYDYLKLMMINIS</sequence>